<keyword evidence="2" id="KW-0472">Membrane</keyword>
<keyword evidence="4" id="KW-1185">Reference proteome</keyword>
<proteinExistence type="predicted"/>
<evidence type="ECO:0000313" key="3">
    <source>
        <dbReference type="EMBL" id="OQP63992.1"/>
    </source>
</evidence>
<dbReference type="OrthoDB" id="1409070at2"/>
<feature type="region of interest" description="Disordered" evidence="1">
    <location>
        <begin position="102"/>
        <end position="130"/>
    </location>
</feature>
<feature type="transmembrane region" description="Helical" evidence="2">
    <location>
        <begin position="7"/>
        <end position="27"/>
    </location>
</feature>
<accession>A0A1V9G086</accession>
<reference evidence="3 4" key="1">
    <citation type="submission" date="2016-03" db="EMBL/GenBank/DDBJ databases">
        <title>Niastella vici sp. nov., isolated from farmland soil.</title>
        <authorList>
            <person name="Chen L."/>
            <person name="Wang D."/>
            <person name="Yang S."/>
            <person name="Wang G."/>
        </authorList>
    </citation>
    <scope>NUCLEOTIDE SEQUENCE [LARGE SCALE GENOMIC DNA]</scope>
    <source>
        <strain evidence="3 4">DJ57</strain>
    </source>
</reference>
<keyword evidence="2" id="KW-1133">Transmembrane helix</keyword>
<dbReference type="STRING" id="1703345.A3860_21465"/>
<dbReference type="EMBL" id="LVYD01000043">
    <property type="protein sequence ID" value="OQP63992.1"/>
    <property type="molecule type" value="Genomic_DNA"/>
</dbReference>
<evidence type="ECO:0000256" key="2">
    <source>
        <dbReference type="SAM" id="Phobius"/>
    </source>
</evidence>
<dbReference type="Proteomes" id="UP000192796">
    <property type="component" value="Unassembled WGS sequence"/>
</dbReference>
<evidence type="ECO:0000256" key="1">
    <source>
        <dbReference type="SAM" id="MobiDB-lite"/>
    </source>
</evidence>
<protein>
    <submittedName>
        <fullName evidence="3">Uncharacterized protein</fullName>
    </submittedName>
</protein>
<keyword evidence="2" id="KW-0812">Transmembrane</keyword>
<sequence length="279" mass="32099">MRSILSTARIGIAAFAGIVIVLSLYAFKTVHTVTDDLWARLGMNKTEGFEGAKNSFMRGYLYYYGAKNIKSIAKGDRVAVAGELLTTVKQYINSDAFKKEYDQERQQAKPHQDATPMRTKEEVRKDEIDKMEKGLKQTEEMIRKTPSLAKSMQGVIDMYKKNIVDYKDPNSKTIELFFQGEKLKYERSTDGYTKDLTKWKESYPADYRELIKTRLQKFLELSATVDFNAELKEVNGKQKFVNPDYEGKPADWKEIFRAGKDITEVSRKFAQQWLAGLGK</sequence>
<evidence type="ECO:0000313" key="4">
    <source>
        <dbReference type="Proteomes" id="UP000192796"/>
    </source>
</evidence>
<gene>
    <name evidence="3" type="ORF">A3860_21465</name>
</gene>
<comment type="caution">
    <text evidence="3">The sequence shown here is derived from an EMBL/GenBank/DDBJ whole genome shotgun (WGS) entry which is preliminary data.</text>
</comment>
<dbReference type="RefSeq" id="WP_081147170.1">
    <property type="nucleotide sequence ID" value="NZ_LVYD01000043.1"/>
</dbReference>
<name>A0A1V9G086_9BACT</name>
<dbReference type="AlphaFoldDB" id="A0A1V9G086"/>
<organism evidence="3 4">
    <name type="scientific">Niastella vici</name>
    <dbReference type="NCBI Taxonomy" id="1703345"/>
    <lineage>
        <taxon>Bacteria</taxon>
        <taxon>Pseudomonadati</taxon>
        <taxon>Bacteroidota</taxon>
        <taxon>Chitinophagia</taxon>
        <taxon>Chitinophagales</taxon>
        <taxon>Chitinophagaceae</taxon>
        <taxon>Niastella</taxon>
    </lineage>
</organism>